<organism evidence="1 2">
    <name type="scientific">Tetraparma gracilis</name>
    <dbReference type="NCBI Taxonomy" id="2962635"/>
    <lineage>
        <taxon>Eukaryota</taxon>
        <taxon>Sar</taxon>
        <taxon>Stramenopiles</taxon>
        <taxon>Ochrophyta</taxon>
        <taxon>Bolidophyceae</taxon>
        <taxon>Parmales</taxon>
        <taxon>Triparmaceae</taxon>
        <taxon>Tetraparma</taxon>
    </lineage>
</organism>
<dbReference type="EMBL" id="BRYB01006934">
    <property type="protein sequence ID" value="GMI50676.1"/>
    <property type="molecule type" value="Genomic_DNA"/>
</dbReference>
<protein>
    <recommendedName>
        <fullName evidence="3">Pentatricopeptide repeat-containing protein</fullName>
    </recommendedName>
</protein>
<sequence>MVAAGKGGEDAEVALVLCEGAEKGRVDSKALDALAAAAPSPPPPHLLPLLFRALVSTGHFEGIAAALAKFEWDAETMQEPALALGDHLVATRQPRLLAPVVALLAESGLLPAFLERVSKKNARDLAHVLPVAAAVAPAKDGLTALRDFGGGLERREVVGLVGD</sequence>
<evidence type="ECO:0000313" key="2">
    <source>
        <dbReference type="Proteomes" id="UP001165060"/>
    </source>
</evidence>
<name>A0ABQ6N8Q0_9STRA</name>
<gene>
    <name evidence="1" type="ORF">TeGR_g6689</name>
</gene>
<dbReference type="Proteomes" id="UP001165060">
    <property type="component" value="Unassembled WGS sequence"/>
</dbReference>
<feature type="non-terminal residue" evidence="1">
    <location>
        <position position="163"/>
    </location>
</feature>
<comment type="caution">
    <text evidence="1">The sequence shown here is derived from an EMBL/GenBank/DDBJ whole genome shotgun (WGS) entry which is preliminary data.</text>
</comment>
<proteinExistence type="predicted"/>
<evidence type="ECO:0000313" key="1">
    <source>
        <dbReference type="EMBL" id="GMI50676.1"/>
    </source>
</evidence>
<reference evidence="1 2" key="1">
    <citation type="journal article" date="2023" name="Commun. Biol.">
        <title>Genome analysis of Parmales, the sister group of diatoms, reveals the evolutionary specialization of diatoms from phago-mixotrophs to photoautotrophs.</title>
        <authorList>
            <person name="Ban H."/>
            <person name="Sato S."/>
            <person name="Yoshikawa S."/>
            <person name="Yamada K."/>
            <person name="Nakamura Y."/>
            <person name="Ichinomiya M."/>
            <person name="Sato N."/>
            <person name="Blanc-Mathieu R."/>
            <person name="Endo H."/>
            <person name="Kuwata A."/>
            <person name="Ogata H."/>
        </authorList>
    </citation>
    <scope>NUCLEOTIDE SEQUENCE [LARGE SCALE GENOMIC DNA]</scope>
</reference>
<keyword evidence="2" id="KW-1185">Reference proteome</keyword>
<accession>A0ABQ6N8Q0</accession>
<evidence type="ECO:0008006" key="3">
    <source>
        <dbReference type="Google" id="ProtNLM"/>
    </source>
</evidence>